<protein>
    <recommendedName>
        <fullName evidence="4">DUF3800 domain-containing protein</fullName>
    </recommendedName>
</protein>
<evidence type="ECO:0008006" key="4">
    <source>
        <dbReference type="Google" id="ProtNLM"/>
    </source>
</evidence>
<dbReference type="PATRIC" id="fig|582680.7.peg.495"/>
<feature type="region of interest" description="Disordered" evidence="1">
    <location>
        <begin position="1"/>
        <end position="68"/>
    </location>
</feature>
<proteinExistence type="predicted"/>
<evidence type="ECO:0000313" key="3">
    <source>
        <dbReference type="Proteomes" id="UP000033448"/>
    </source>
</evidence>
<keyword evidence="3" id="KW-1185">Reference proteome</keyword>
<comment type="caution">
    <text evidence="2">The sequence shown here is derived from an EMBL/GenBank/DDBJ whole genome shotgun (WGS) entry which is preliminary data.</text>
</comment>
<evidence type="ECO:0000256" key="1">
    <source>
        <dbReference type="SAM" id="MobiDB-lite"/>
    </source>
</evidence>
<accession>A0A0F0L782</accession>
<reference evidence="2 3" key="1">
    <citation type="submission" date="2015-02" db="EMBL/GenBank/DDBJ databases">
        <title>Draft genome sequences of ten Microbacterium spp. with emphasis on heavy metal contaminated environments.</title>
        <authorList>
            <person name="Corretto E."/>
        </authorList>
    </citation>
    <scope>NUCLEOTIDE SEQUENCE [LARGE SCALE GENOMIC DNA]</scope>
    <source>
        <strain evidence="2 3">DSM 23848</strain>
    </source>
</reference>
<dbReference type="Proteomes" id="UP000033448">
    <property type="component" value="Unassembled WGS sequence"/>
</dbReference>
<organism evidence="2 3">
    <name type="scientific">Microbacterium azadirachtae</name>
    <dbReference type="NCBI Taxonomy" id="582680"/>
    <lineage>
        <taxon>Bacteria</taxon>
        <taxon>Bacillati</taxon>
        <taxon>Actinomycetota</taxon>
        <taxon>Actinomycetes</taxon>
        <taxon>Micrococcales</taxon>
        <taxon>Microbacteriaceae</taxon>
        <taxon>Microbacterium</taxon>
    </lineage>
</organism>
<dbReference type="RefSeq" id="WP_045249227.1">
    <property type="nucleotide sequence ID" value="NZ_JYIT01000053.1"/>
</dbReference>
<gene>
    <name evidence="2" type="ORF">RL72_00481</name>
</gene>
<dbReference type="AlphaFoldDB" id="A0A0F0L782"/>
<name>A0A0F0L782_9MICO</name>
<dbReference type="EMBL" id="JYIT01000053">
    <property type="protein sequence ID" value="KJL27386.1"/>
    <property type="molecule type" value="Genomic_DNA"/>
</dbReference>
<evidence type="ECO:0000313" key="2">
    <source>
        <dbReference type="EMBL" id="KJL27386.1"/>
    </source>
</evidence>
<sequence>MLYEELTARSPGGERPAPRELVKSTATAEDDRSHADLAPPVDTETRIDGVNETTGWTGGDQDPWAPSDRTGNAAPVWVFLDESKVNYGSTTVTATAAIVIANGDRATVESSMEALHGEILLGDNFWYDDDPARRDAFRSGFHATESNVRICDQVRDRIRVLPFRTYLAHSRRNTTAGTSARYASLYVSIISKLLRRYKMSSIAFVFEQHTELAPHFETIVSKARDRAGDARPVAGLVTPRTVGEMIHQPGVLVVAQGAKNVPGCAIADAVLYDFGTAVKAGLFEPERRSASTMYRVRYWTHELAPRVAYEYDFDRNEHSGRRTLRRRLASI</sequence>